<reference evidence="3" key="1">
    <citation type="submission" date="2022-09" db="EMBL/GenBank/DDBJ databases">
        <title>Genomic of Burkholderia gladioli.</title>
        <authorList>
            <person name="Wu H."/>
        </authorList>
    </citation>
    <scope>NUCLEOTIDE SEQUENCE</scope>
    <source>
        <strain evidence="3">ZN-S4</strain>
    </source>
</reference>
<organism evidence="3 4">
    <name type="scientific">Burkholderia gladioli</name>
    <name type="common">Pseudomonas marginata</name>
    <name type="synonym">Phytomonas marginata</name>
    <dbReference type="NCBI Taxonomy" id="28095"/>
    <lineage>
        <taxon>Bacteria</taxon>
        <taxon>Pseudomonadati</taxon>
        <taxon>Pseudomonadota</taxon>
        <taxon>Betaproteobacteria</taxon>
        <taxon>Burkholderiales</taxon>
        <taxon>Burkholderiaceae</taxon>
        <taxon>Burkholderia</taxon>
    </lineage>
</organism>
<keyword evidence="3" id="KW-0378">Hydrolase</keyword>
<dbReference type="Proteomes" id="UP001059745">
    <property type="component" value="Chromosome 2"/>
</dbReference>
<evidence type="ECO:0000313" key="4">
    <source>
        <dbReference type="Proteomes" id="UP001059745"/>
    </source>
</evidence>
<dbReference type="InterPro" id="IPR000073">
    <property type="entry name" value="AB_hydrolase_1"/>
</dbReference>
<dbReference type="Gene3D" id="3.40.50.1820">
    <property type="entry name" value="alpha/beta hydrolase"/>
    <property type="match status" value="1"/>
</dbReference>
<gene>
    <name evidence="3" type="ORF">NYZ96_24350</name>
</gene>
<dbReference type="InterPro" id="IPR051340">
    <property type="entry name" value="Haloalkane_dehalogenase"/>
</dbReference>
<dbReference type="InterPro" id="IPR029058">
    <property type="entry name" value="AB_hydrolase_fold"/>
</dbReference>
<dbReference type="RefSeq" id="WP_260531792.1">
    <property type="nucleotide sequence ID" value="NZ_CP104215.1"/>
</dbReference>
<keyword evidence="1" id="KW-0732">Signal</keyword>
<dbReference type="InterPro" id="IPR000639">
    <property type="entry name" value="Epox_hydrolase-like"/>
</dbReference>
<name>A0AB38U3Y1_BURGA</name>
<feature type="domain" description="AB hydrolase-1" evidence="2">
    <location>
        <begin position="67"/>
        <end position="310"/>
    </location>
</feature>
<dbReference type="EMBL" id="CP104215">
    <property type="protein sequence ID" value="UWX74656.1"/>
    <property type="molecule type" value="Genomic_DNA"/>
</dbReference>
<evidence type="ECO:0000313" key="3">
    <source>
        <dbReference type="EMBL" id="UWX74656.1"/>
    </source>
</evidence>
<dbReference type="AlphaFoldDB" id="A0AB38U3Y1"/>
<dbReference type="PANTHER" id="PTHR42977:SF1">
    <property type="entry name" value="BLR6576 PROTEIN"/>
    <property type="match status" value="1"/>
</dbReference>
<dbReference type="FunFam" id="3.40.50.1820:FF:000173">
    <property type="entry name" value="Alpha/beta hydrolase"/>
    <property type="match status" value="1"/>
</dbReference>
<dbReference type="Pfam" id="PF00561">
    <property type="entry name" value="Abhydrolase_1"/>
    <property type="match status" value="1"/>
</dbReference>
<sequence length="329" mass="36745">MKIKQVLMGALMTFGVVEGLAGGAAAQAATTAAVAASAAAAPVVSHHYVQVDDVKVFYREAGNPSAPTILLLHGFPTSSFMYRELIPRLADRYHVIAPDLPGFGFTQSPDRAHYAYTFDHLAQTIDHFTETLHLDKYALQVFDYGAPVGWRLAVAHPERVTAIVTQNGNAYVEGLSDGWNPIQKYWKDPSQENRDALREFLKPEAIKWQYTHGVKDPDQVALEAYTLDAAFVARPGNDEIQLDLFGDYASNVARYPEFQAYFRKYQPPVLAVWGKNDPFFLPPGAEAFKRDLPKAEVHFYDTGHFALETNIADIAPVIHHFLDRNVPRR</sequence>
<feature type="chain" id="PRO_5044312156" evidence="1">
    <location>
        <begin position="29"/>
        <end position="329"/>
    </location>
</feature>
<dbReference type="PRINTS" id="PR00111">
    <property type="entry name" value="ABHYDROLASE"/>
</dbReference>
<protein>
    <submittedName>
        <fullName evidence="3">Alpha/beta hydrolase</fullName>
    </submittedName>
</protein>
<feature type="signal peptide" evidence="1">
    <location>
        <begin position="1"/>
        <end position="28"/>
    </location>
</feature>
<dbReference type="GO" id="GO:0004301">
    <property type="term" value="F:epoxide hydrolase activity"/>
    <property type="evidence" value="ECO:0007669"/>
    <property type="project" value="TreeGrafter"/>
</dbReference>
<evidence type="ECO:0000259" key="2">
    <source>
        <dbReference type="Pfam" id="PF00561"/>
    </source>
</evidence>
<dbReference type="PRINTS" id="PR00412">
    <property type="entry name" value="EPOXHYDRLASE"/>
</dbReference>
<proteinExistence type="predicted"/>
<evidence type="ECO:0000256" key="1">
    <source>
        <dbReference type="SAM" id="SignalP"/>
    </source>
</evidence>
<accession>A0AB38U3Y1</accession>
<dbReference type="SUPFAM" id="SSF53474">
    <property type="entry name" value="alpha/beta-Hydrolases"/>
    <property type="match status" value="1"/>
</dbReference>
<dbReference type="PANTHER" id="PTHR42977">
    <property type="entry name" value="HYDROLASE-RELATED"/>
    <property type="match status" value="1"/>
</dbReference>